<comment type="caution">
    <text evidence="1">The sequence shown here is derived from an EMBL/GenBank/DDBJ whole genome shotgun (WGS) entry which is preliminary data.</text>
</comment>
<sequence length="88" mass="10742">MLNLWKNEIFWIHPPISKIGKTLIVWNKFKLTTVIINREFSDIVSREEDDEKQRHFICRKNRYIPYGPRMELGKELLTGFLDKMNKYR</sequence>
<evidence type="ECO:0000313" key="2">
    <source>
        <dbReference type="Proteomes" id="UP000324800"/>
    </source>
</evidence>
<protein>
    <submittedName>
        <fullName evidence="1">Uncharacterized protein</fullName>
    </submittedName>
</protein>
<evidence type="ECO:0000313" key="1">
    <source>
        <dbReference type="EMBL" id="KAA6386908.1"/>
    </source>
</evidence>
<reference evidence="1 2" key="1">
    <citation type="submission" date="2019-03" db="EMBL/GenBank/DDBJ databases">
        <title>Single cell metagenomics reveals metabolic interactions within the superorganism composed of flagellate Streblomastix strix and complex community of Bacteroidetes bacteria on its surface.</title>
        <authorList>
            <person name="Treitli S.C."/>
            <person name="Kolisko M."/>
            <person name="Husnik F."/>
            <person name="Keeling P."/>
            <person name="Hampl V."/>
        </authorList>
    </citation>
    <scope>NUCLEOTIDE SEQUENCE [LARGE SCALE GENOMIC DNA]</scope>
    <source>
        <strain evidence="1">ST1C</strain>
    </source>
</reference>
<dbReference type="AlphaFoldDB" id="A0A5J4VWI7"/>
<gene>
    <name evidence="1" type="ORF">EZS28_017565</name>
</gene>
<organism evidence="1 2">
    <name type="scientific">Streblomastix strix</name>
    <dbReference type="NCBI Taxonomy" id="222440"/>
    <lineage>
        <taxon>Eukaryota</taxon>
        <taxon>Metamonada</taxon>
        <taxon>Preaxostyla</taxon>
        <taxon>Oxymonadida</taxon>
        <taxon>Streblomastigidae</taxon>
        <taxon>Streblomastix</taxon>
    </lineage>
</organism>
<proteinExistence type="predicted"/>
<name>A0A5J4VWI7_9EUKA</name>
<accession>A0A5J4VWI7</accession>
<dbReference type="EMBL" id="SNRW01004596">
    <property type="protein sequence ID" value="KAA6386908.1"/>
    <property type="molecule type" value="Genomic_DNA"/>
</dbReference>
<dbReference type="Proteomes" id="UP000324800">
    <property type="component" value="Unassembled WGS sequence"/>
</dbReference>